<dbReference type="AlphaFoldDB" id="A0A061S5I9"/>
<name>A0A061S5I9_9CHLO</name>
<accession>A0A061S5I9</accession>
<feature type="compositionally biased region" description="Basic and acidic residues" evidence="1">
    <location>
        <begin position="41"/>
        <end position="52"/>
    </location>
</feature>
<feature type="non-terminal residue" evidence="2">
    <location>
        <position position="118"/>
    </location>
</feature>
<protein>
    <submittedName>
        <fullName evidence="2">Uncharacterized protein</fullName>
    </submittedName>
</protein>
<feature type="compositionally biased region" description="Basic and acidic residues" evidence="1">
    <location>
        <begin position="1"/>
        <end position="12"/>
    </location>
</feature>
<evidence type="ECO:0000313" key="2">
    <source>
        <dbReference type="EMBL" id="JAC78120.1"/>
    </source>
</evidence>
<reference evidence="2" key="1">
    <citation type="submission" date="2014-05" db="EMBL/GenBank/DDBJ databases">
        <title>The transcriptome of the halophilic microalga Tetraselmis sp. GSL018 isolated from the Great Salt Lake, Utah.</title>
        <authorList>
            <person name="Jinkerson R.E."/>
            <person name="D'Adamo S."/>
            <person name="Posewitz M.C."/>
        </authorList>
    </citation>
    <scope>NUCLEOTIDE SEQUENCE</scope>
    <source>
        <strain evidence="2">GSL018</strain>
    </source>
</reference>
<feature type="compositionally biased region" description="Low complexity" evidence="1">
    <location>
        <begin position="13"/>
        <end position="26"/>
    </location>
</feature>
<gene>
    <name evidence="2" type="ORF">TSPGSL018_15991</name>
</gene>
<dbReference type="EMBL" id="GBEZ01007336">
    <property type="protein sequence ID" value="JAC78120.1"/>
    <property type="molecule type" value="Transcribed_RNA"/>
</dbReference>
<sequence length="118" mass="13216">MGNGERYSRISDDTSSVSSENSSSDSHSTKHSTHSSTTVGKMERGSGFRGQEEEPASSKPGEGAISRALSTQTSVGQLRRDRSMLIRKAKELEEEQRDELKKLQYNYDIIEEKFKTLK</sequence>
<organism evidence="2">
    <name type="scientific">Tetraselmis sp. GSL018</name>
    <dbReference type="NCBI Taxonomy" id="582737"/>
    <lineage>
        <taxon>Eukaryota</taxon>
        <taxon>Viridiplantae</taxon>
        <taxon>Chlorophyta</taxon>
        <taxon>core chlorophytes</taxon>
        <taxon>Chlorodendrophyceae</taxon>
        <taxon>Chlorodendrales</taxon>
        <taxon>Chlorodendraceae</taxon>
        <taxon>Tetraselmis</taxon>
    </lineage>
</organism>
<evidence type="ECO:0000256" key="1">
    <source>
        <dbReference type="SAM" id="MobiDB-lite"/>
    </source>
</evidence>
<proteinExistence type="predicted"/>
<feature type="region of interest" description="Disordered" evidence="1">
    <location>
        <begin position="1"/>
        <end position="78"/>
    </location>
</feature>